<comment type="caution">
    <text evidence="2">The sequence shown here is derived from an EMBL/GenBank/DDBJ whole genome shotgun (WGS) entry which is preliminary data.</text>
</comment>
<dbReference type="Pfam" id="PF08401">
    <property type="entry name" value="ArdcN"/>
    <property type="match status" value="1"/>
</dbReference>
<gene>
    <name evidence="2" type="ORF">FXF03_00505</name>
</gene>
<dbReference type="AlphaFoldDB" id="A0ABD7SRN8"/>
<reference evidence="2 3" key="1">
    <citation type="submission" date="2019-06" db="EMBL/GenBank/DDBJ databases">
        <title>Vibrio cholerae phylogeny based on whole-genome sequencing reveals genetic diversity and population strucutre.</title>
        <authorList>
            <person name="Zhiqiu Y."/>
            <person name="Bin L."/>
            <person name="Lingyan J."/>
        </authorList>
    </citation>
    <scope>NUCLEOTIDE SEQUENCE [LARGE SCALE GENOMIC DNA]</scope>
    <source>
        <strain evidence="2 3">N2814</strain>
    </source>
</reference>
<dbReference type="RefSeq" id="WP_002039209.1">
    <property type="nucleotide sequence ID" value="NZ_CP090388.1"/>
</dbReference>
<evidence type="ECO:0000313" key="3">
    <source>
        <dbReference type="Proteomes" id="UP000323819"/>
    </source>
</evidence>
<feature type="domain" description="N-terminal" evidence="1">
    <location>
        <begin position="5"/>
        <end position="84"/>
    </location>
</feature>
<protein>
    <submittedName>
        <fullName evidence="2">DUF1738 domain-containing protein</fullName>
    </submittedName>
</protein>
<proteinExistence type="predicted"/>
<evidence type="ECO:0000313" key="2">
    <source>
        <dbReference type="EMBL" id="TXX67484.1"/>
    </source>
</evidence>
<sequence length="92" mass="10754">MQNFNSVTQSLYSLSNQDHLEEHKNAYALSSNEWAGFRQWLEVGRKVKKGAKGCKIFMVCEKKIEQEDGDNDKKRQVVKSLYVFNKDHTEEL</sequence>
<name>A0ABD7SRN8_VIBCL</name>
<dbReference type="Proteomes" id="UP000323819">
    <property type="component" value="Unassembled WGS sequence"/>
</dbReference>
<dbReference type="InterPro" id="IPR013610">
    <property type="entry name" value="ArdC_N"/>
</dbReference>
<accession>A0ABD7SRN8</accession>
<organism evidence="2 3">
    <name type="scientific">Vibrio cholerae</name>
    <dbReference type="NCBI Taxonomy" id="666"/>
    <lineage>
        <taxon>Bacteria</taxon>
        <taxon>Pseudomonadati</taxon>
        <taxon>Pseudomonadota</taxon>
        <taxon>Gammaproteobacteria</taxon>
        <taxon>Vibrionales</taxon>
        <taxon>Vibrionaceae</taxon>
        <taxon>Vibrio</taxon>
    </lineage>
</organism>
<evidence type="ECO:0000259" key="1">
    <source>
        <dbReference type="Pfam" id="PF08401"/>
    </source>
</evidence>
<dbReference type="EMBL" id="VSIJ01000002">
    <property type="protein sequence ID" value="TXX67484.1"/>
    <property type="molecule type" value="Genomic_DNA"/>
</dbReference>